<evidence type="ECO:0000313" key="4">
    <source>
        <dbReference type="Proteomes" id="UP000091967"/>
    </source>
</evidence>
<dbReference type="AlphaFoldDB" id="A0A1B8AMM0"/>
<proteinExistence type="predicted"/>
<protein>
    <submittedName>
        <fullName evidence="3">Uncharacterized protein</fullName>
    </submittedName>
</protein>
<gene>
    <name evidence="3" type="ORF">FPOA_07940</name>
</gene>
<reference evidence="3 4" key="1">
    <citation type="submission" date="2016-06" db="EMBL/GenBank/DDBJ databases">
        <title>Living apart together: crosstalk between the core and supernumerary genomes in a fungal plant pathogen.</title>
        <authorList>
            <person name="Vanheule A."/>
            <person name="Audenaert K."/>
            <person name="Warris S."/>
            <person name="Van De Geest H."/>
            <person name="Schijlen E."/>
            <person name="Hofte M."/>
            <person name="De Saeger S."/>
            <person name="Haesaert G."/>
            <person name="Waalwijk C."/>
            <person name="Van Der Lee T."/>
        </authorList>
    </citation>
    <scope>NUCLEOTIDE SEQUENCE [LARGE SCALE GENOMIC DNA]</scope>
    <source>
        <strain evidence="3 4">2516</strain>
    </source>
</reference>
<keyword evidence="4" id="KW-1185">Reference proteome</keyword>
<name>A0A1B8AMM0_FUSPO</name>
<feature type="transmembrane region" description="Helical" evidence="2">
    <location>
        <begin position="74"/>
        <end position="96"/>
    </location>
</feature>
<feature type="transmembrane region" description="Helical" evidence="2">
    <location>
        <begin position="148"/>
        <end position="170"/>
    </location>
</feature>
<sequence>MQQTGTQHAVSILNSCPSIILLVCCGLWWEAKHHLKSLTYFAKSKAIFISLIIIASTVFLAVQIPTLNLRTKFGVAHGCLGIASIAAFLQVTCSMIKQGFDFRQPTQMLLVAAEFGTVFAAIRIFFTIQVKVRLMHLSHPRGGPFTTTAILLFVLVPEALATLVFVIFGLMTRGIGGGKDEKDGTASDEQDDKQKDNGENGEYVPLGLVVRHRRATSSNSFRVCLA</sequence>
<keyword evidence="2" id="KW-0812">Transmembrane</keyword>
<comment type="caution">
    <text evidence="3">The sequence shown here is derived from an EMBL/GenBank/DDBJ whole genome shotgun (WGS) entry which is preliminary data.</text>
</comment>
<feature type="transmembrane region" description="Helical" evidence="2">
    <location>
        <begin position="41"/>
        <end position="62"/>
    </location>
</feature>
<evidence type="ECO:0000256" key="1">
    <source>
        <dbReference type="SAM" id="MobiDB-lite"/>
    </source>
</evidence>
<organism evidence="3 4">
    <name type="scientific">Fusarium poae</name>
    <dbReference type="NCBI Taxonomy" id="36050"/>
    <lineage>
        <taxon>Eukaryota</taxon>
        <taxon>Fungi</taxon>
        <taxon>Dikarya</taxon>
        <taxon>Ascomycota</taxon>
        <taxon>Pezizomycotina</taxon>
        <taxon>Sordariomycetes</taxon>
        <taxon>Hypocreomycetidae</taxon>
        <taxon>Hypocreales</taxon>
        <taxon>Nectriaceae</taxon>
        <taxon>Fusarium</taxon>
    </lineage>
</organism>
<feature type="transmembrane region" description="Helical" evidence="2">
    <location>
        <begin position="12"/>
        <end position="29"/>
    </location>
</feature>
<feature type="region of interest" description="Disordered" evidence="1">
    <location>
        <begin position="179"/>
        <end position="202"/>
    </location>
</feature>
<dbReference type="EMBL" id="LYXU01000003">
    <property type="protein sequence ID" value="OBS21604.1"/>
    <property type="molecule type" value="Genomic_DNA"/>
</dbReference>
<feature type="transmembrane region" description="Helical" evidence="2">
    <location>
        <begin position="108"/>
        <end position="128"/>
    </location>
</feature>
<accession>A0A1B8AMM0</accession>
<evidence type="ECO:0000256" key="2">
    <source>
        <dbReference type="SAM" id="Phobius"/>
    </source>
</evidence>
<keyword evidence="2" id="KW-1133">Transmembrane helix</keyword>
<evidence type="ECO:0000313" key="3">
    <source>
        <dbReference type="EMBL" id="OBS21604.1"/>
    </source>
</evidence>
<dbReference type="Proteomes" id="UP000091967">
    <property type="component" value="Unassembled WGS sequence"/>
</dbReference>
<keyword evidence="2" id="KW-0472">Membrane</keyword>